<accession>A1YEB3</accession>
<dbReference type="SUPFAM" id="SSF52743">
    <property type="entry name" value="Subtilisin-like"/>
    <property type="match status" value="1"/>
</dbReference>
<evidence type="ECO:0000256" key="2">
    <source>
        <dbReference type="ARBA" id="ARBA00022670"/>
    </source>
</evidence>
<keyword evidence="4 7" id="KW-0720">Serine protease</keyword>
<feature type="active site" description="Charge relay system" evidence="7">
    <location>
        <position position="98"/>
    </location>
</feature>
<sequence length="306" mass="32208">MDVVKRIQKARPRLEVSGTHMYHVAAVAVPKPWGLNRVDQPDLPLDHTSFKTSYTGKNVTVYILDTGIWESHGDYGSRVRPGVSFVKGEDYVMDRNGHGTHCAGTAVGTRYGVAKDAQVVGIKILSAEGYGNTVDIIKGIEWAVNDARSRNTPGVLSLSLGGSADPVLDAGVDAAADAGMLVAVAAGNDNGDACKKSPARAAQVITVGATNIADHRSYFSNWGTCVNVFAPGTNIISSWIGAEGAVNMISGTSMATPLVAGVLATLLEKHDGDAEAAKMDMFTLVARDKLTDVKASSPNWLVQTAR</sequence>
<evidence type="ECO:0000256" key="7">
    <source>
        <dbReference type="PROSITE-ProRule" id="PRU01240"/>
    </source>
</evidence>
<evidence type="ECO:0000256" key="4">
    <source>
        <dbReference type="ARBA" id="ARBA00022825"/>
    </source>
</evidence>
<dbReference type="GO" id="GO:0004252">
    <property type="term" value="F:serine-type endopeptidase activity"/>
    <property type="evidence" value="ECO:0007669"/>
    <property type="project" value="UniProtKB-UniRule"/>
</dbReference>
<dbReference type="InterPro" id="IPR023828">
    <property type="entry name" value="Peptidase_S8_Ser-AS"/>
</dbReference>
<name>A1YEB3_9STRA</name>
<feature type="active site" description="Charge relay system" evidence="7">
    <location>
        <position position="65"/>
    </location>
</feature>
<evidence type="ECO:0000256" key="8">
    <source>
        <dbReference type="RuleBase" id="RU003355"/>
    </source>
</evidence>
<comment type="catalytic activity">
    <reaction evidence="5">
        <text>Hydrolysis of proteins with broad specificity for peptide bonds, and a preference for a large uncharged residue in P1. Hydrolyzes peptide amides.</text>
        <dbReference type="EC" id="3.4.21.62"/>
    </reaction>
</comment>
<dbReference type="EC" id="3.4.21.62" evidence="6"/>
<protein>
    <recommendedName>
        <fullName evidence="6">subtilisin</fullName>
        <ecNumber evidence="6">3.4.21.62</ecNumber>
    </recommendedName>
</protein>
<dbReference type="PROSITE" id="PS00138">
    <property type="entry name" value="SUBTILASE_SER"/>
    <property type="match status" value="1"/>
</dbReference>
<dbReference type="MEROPS" id="S08.029"/>
<dbReference type="GO" id="GO:0006508">
    <property type="term" value="P:proteolysis"/>
    <property type="evidence" value="ECO:0007669"/>
    <property type="project" value="UniProtKB-KW"/>
</dbReference>
<dbReference type="Pfam" id="PF00082">
    <property type="entry name" value="Peptidase_S8"/>
    <property type="match status" value="1"/>
</dbReference>
<dbReference type="InterPro" id="IPR034193">
    <property type="entry name" value="PCSK9_ProteinaseK-like"/>
</dbReference>
<evidence type="ECO:0000256" key="5">
    <source>
        <dbReference type="ARBA" id="ARBA00023529"/>
    </source>
</evidence>
<evidence type="ECO:0000256" key="3">
    <source>
        <dbReference type="ARBA" id="ARBA00022801"/>
    </source>
</evidence>
<dbReference type="InterPro" id="IPR000209">
    <property type="entry name" value="Peptidase_S8/S53_dom"/>
</dbReference>
<dbReference type="InterPro" id="IPR015500">
    <property type="entry name" value="Peptidase_S8_subtilisin-rel"/>
</dbReference>
<dbReference type="GO" id="GO:0005615">
    <property type="term" value="C:extracellular space"/>
    <property type="evidence" value="ECO:0007669"/>
    <property type="project" value="TreeGrafter"/>
</dbReference>
<dbReference type="InterPro" id="IPR022398">
    <property type="entry name" value="Peptidase_S8_His-AS"/>
</dbReference>
<dbReference type="PRINTS" id="PR00723">
    <property type="entry name" value="SUBTILISIN"/>
</dbReference>
<dbReference type="PANTHER" id="PTHR43806:SF11">
    <property type="entry name" value="CEREVISIN-RELATED"/>
    <property type="match status" value="1"/>
</dbReference>
<dbReference type="InterPro" id="IPR050131">
    <property type="entry name" value="Peptidase_S8_subtilisin-like"/>
</dbReference>
<comment type="similarity">
    <text evidence="1 7 8">Belongs to the peptidase S8 family.</text>
</comment>
<dbReference type="Gene3D" id="3.40.50.200">
    <property type="entry name" value="Peptidase S8/S53 domain"/>
    <property type="match status" value="1"/>
</dbReference>
<dbReference type="InterPro" id="IPR036852">
    <property type="entry name" value="Peptidase_S8/S53_dom_sf"/>
</dbReference>
<evidence type="ECO:0000259" key="9">
    <source>
        <dbReference type="Pfam" id="PF00082"/>
    </source>
</evidence>
<proteinExistence type="evidence at transcript level"/>
<dbReference type="FunFam" id="3.40.50.200:FF:000014">
    <property type="entry name" value="Proteinase K"/>
    <property type="match status" value="1"/>
</dbReference>
<feature type="active site" description="Charge relay system" evidence="7">
    <location>
        <position position="253"/>
    </location>
</feature>
<dbReference type="EMBL" id="DQ925474">
    <property type="protein sequence ID" value="ABI79453.1"/>
    <property type="molecule type" value="mRNA"/>
</dbReference>
<dbReference type="InterPro" id="IPR023827">
    <property type="entry name" value="Peptidase_S8_Asp-AS"/>
</dbReference>
<organism evidence="10">
    <name type="scientific">Mucochytrium quahogii</name>
    <dbReference type="NCBI Taxonomy" id="96639"/>
    <lineage>
        <taxon>Eukaryota</taxon>
        <taxon>Sar</taxon>
        <taxon>Stramenopiles</taxon>
        <taxon>Bigyra</taxon>
        <taxon>Labyrinthulomycetes</taxon>
        <taxon>Thraustochytrida</taxon>
        <taxon>Thraustochytriidae</taxon>
        <taxon>Mucochytrium</taxon>
    </lineage>
</organism>
<dbReference type="PROSITE" id="PS51892">
    <property type="entry name" value="SUBTILASE"/>
    <property type="match status" value="1"/>
</dbReference>
<evidence type="ECO:0000256" key="1">
    <source>
        <dbReference type="ARBA" id="ARBA00011073"/>
    </source>
</evidence>
<evidence type="ECO:0000313" key="10">
    <source>
        <dbReference type="EMBL" id="ABI79453.1"/>
    </source>
</evidence>
<feature type="domain" description="Peptidase S8/S53" evidence="9">
    <location>
        <begin position="56"/>
        <end position="276"/>
    </location>
</feature>
<dbReference type="PANTHER" id="PTHR43806">
    <property type="entry name" value="PEPTIDASE S8"/>
    <property type="match status" value="1"/>
</dbReference>
<keyword evidence="3 7" id="KW-0378">Hydrolase</keyword>
<keyword evidence="2 7" id="KW-0645">Protease</keyword>
<dbReference type="PROSITE" id="PS00136">
    <property type="entry name" value="SUBTILASE_ASP"/>
    <property type="match status" value="1"/>
</dbReference>
<reference evidence="10" key="1">
    <citation type="submission" date="2006-08" db="EMBL/GenBank/DDBJ databases">
        <title>Characterization of a serine protease from QPX.</title>
        <authorList>
            <person name="Roberts S."/>
            <person name="Smolowitz R."/>
        </authorList>
    </citation>
    <scope>NUCLEOTIDE SEQUENCE</scope>
</reference>
<evidence type="ECO:0000256" key="6">
    <source>
        <dbReference type="ARBA" id="ARBA00023619"/>
    </source>
</evidence>
<dbReference type="CDD" id="cd04077">
    <property type="entry name" value="Peptidases_S8_PCSK9_ProteinaseK_like"/>
    <property type="match status" value="1"/>
</dbReference>
<dbReference type="AlphaFoldDB" id="A1YEB3"/>
<feature type="non-terminal residue" evidence="10">
    <location>
        <position position="1"/>
    </location>
</feature>
<dbReference type="PROSITE" id="PS00137">
    <property type="entry name" value="SUBTILASE_HIS"/>
    <property type="match status" value="1"/>
</dbReference>